<evidence type="ECO:0000256" key="2">
    <source>
        <dbReference type="SAM" id="Coils"/>
    </source>
</evidence>
<feature type="region of interest" description="Disordered" evidence="3">
    <location>
        <begin position="1043"/>
        <end position="1171"/>
    </location>
</feature>
<dbReference type="PANTHER" id="PTHR37813:SF1">
    <property type="entry name" value="FELS-2 PROPHAGE PROTEIN"/>
    <property type="match status" value="1"/>
</dbReference>
<dbReference type="STRING" id="39841.SAMN05660836_01182"/>
<dbReference type="NCBIfam" id="TIGR01760">
    <property type="entry name" value="tape_meas_TP901"/>
    <property type="match status" value="1"/>
</dbReference>
<dbReference type="InterPro" id="IPR010090">
    <property type="entry name" value="Phage_tape_meas"/>
</dbReference>
<dbReference type="Pfam" id="PF10145">
    <property type="entry name" value="PhageMin_Tail"/>
    <property type="match status" value="1"/>
</dbReference>
<dbReference type="Proteomes" id="UP000199611">
    <property type="component" value="Unassembled WGS sequence"/>
</dbReference>
<evidence type="ECO:0000259" key="4">
    <source>
        <dbReference type="Pfam" id="PF10145"/>
    </source>
</evidence>
<sequence>MADHTLHIRVAADTRSASTALRAFQQEFRKLLSDLGKSDTEIRAFEELADELIRTGKITDDVDRETRELLHTYASLHRVAQARDILGLVPADELKKRIREVEDALQTLKKSGTLSQHELAVATLEADKRIRQLKSSALGVADALSAAKAELAALAGAGAGVGYMVKAAIDFESAMAGVAKTTGVTGEQLQVLAQQILELTRTVPMSATELAKIGEIAGQLGIQSDNIAEFVRMVAEMSTAFNMSAEDAATAIAKLQNVFGLTLDEARTLADAINVLGNNTAASEQQIVEALTRIGGNAKQFGLTAQQAAALADALIALGRPPEVAATAINALLTKLQTANVASKEFQAALNRLGIDARQLAERIRQDPQQALLEFLQTLDRLDSRSKAEVITKLFGLEYQDDISLLVGSLHSYEKALGLVNDRQKTTNAMQQEFRQRVQTTEAQIQLLWNSLREIAINIGTTFLPAVTKIASGLADITHAVADFTAKYPTLTQLATIAGTLAASIAGLRAAFLALRAVTTGLGSQIAGEIAAMNAPIGAAIANVSKLRLAFSVFGAWIAGWEIGEWLSEKFTVVRQAGVYMVEGLLTAWEYLRTGWESLKAVFTSDTIEQVYQRHEKRMAEMRAIFDDLHREAAEGAQESAHAAEQAMQRSADAARRAVSDTAAAAEAAASSIAGVGQGAAETVGAAASATVQQITDSAQRAQNAASQFQSLFAAVATSGRFTQESLAAVAAGFDELNLAAEKAGADIQQYLNNAFQGVTDKGLAAFISTATTHLQYVTDGAEQLGKVVDAAVAESFRRLGVDVEEVATGVRSQFGDLLQLLIELAHSGRASADEIVAGFERLASQAHTRQELERLRSAIRALGNDGIVSAEQIDAALRRIERRVRDVEDAVDEVSEAYRTLGITSAKELQRSADEAYYAYKQLRDSGKATTRELVEAFAIYAERAVKAAGAVSEEQAKVTLEMLRTQAEQDGIMRLYEQMMQASQANADVSAQAFRKVAGQVGLMETAATSALNALAAMYMYWHAMTTGSMAGASILGPYQPTAPDYMEPPPRVGTGGEERERERDREQDREREREEEERRREEEEERRREEEEERRREEEERRRKEEEERRREEEEERRRQEEEEKRSRSAIVVSDLEKFREWQRQQRQRGTGLGEPEPSDLERPAARQTAVGEVVFNIQVSADGMDKLKDQAFWESIFRRQILPMLERYMRSAR</sequence>
<feature type="domain" description="Phage tail tape measure protein" evidence="4">
    <location>
        <begin position="194"/>
        <end position="396"/>
    </location>
</feature>
<reference evidence="5 6" key="1">
    <citation type="submission" date="2016-10" db="EMBL/GenBank/DDBJ databases">
        <authorList>
            <person name="de Groot N.N."/>
        </authorList>
    </citation>
    <scope>NUCLEOTIDE SEQUENCE [LARGE SCALE GENOMIC DNA]</scope>
    <source>
        <strain evidence="5 6">DSM 9990</strain>
    </source>
</reference>
<dbReference type="RefSeq" id="WP_093394188.1">
    <property type="nucleotide sequence ID" value="NZ_FOUU01000002.1"/>
</dbReference>
<protein>
    <submittedName>
        <fullName evidence="5">Phage tail tape measure protein, TP901 family, core region</fullName>
    </submittedName>
</protein>
<name>A0A1I4SVB4_9BACT</name>
<evidence type="ECO:0000256" key="1">
    <source>
        <dbReference type="ARBA" id="ARBA00022612"/>
    </source>
</evidence>
<evidence type="ECO:0000313" key="5">
    <source>
        <dbReference type="EMBL" id="SFM68327.1"/>
    </source>
</evidence>
<feature type="compositionally biased region" description="Basic and acidic residues" evidence="3">
    <location>
        <begin position="1138"/>
        <end position="1147"/>
    </location>
</feature>
<evidence type="ECO:0000256" key="3">
    <source>
        <dbReference type="SAM" id="MobiDB-lite"/>
    </source>
</evidence>
<feature type="compositionally biased region" description="Basic and acidic residues" evidence="3">
    <location>
        <begin position="1059"/>
        <end position="1130"/>
    </location>
</feature>
<accession>A0A1I4SVB4</accession>
<dbReference type="AlphaFoldDB" id="A0A1I4SVB4"/>
<evidence type="ECO:0000313" key="6">
    <source>
        <dbReference type="Proteomes" id="UP000199611"/>
    </source>
</evidence>
<proteinExistence type="predicted"/>
<keyword evidence="6" id="KW-1185">Reference proteome</keyword>
<dbReference type="EMBL" id="FOUU01000002">
    <property type="protein sequence ID" value="SFM68327.1"/>
    <property type="molecule type" value="Genomic_DNA"/>
</dbReference>
<feature type="coiled-coil region" evidence="2">
    <location>
        <begin position="871"/>
        <end position="898"/>
    </location>
</feature>
<gene>
    <name evidence="5" type="ORF">SAMN05660836_01182</name>
</gene>
<dbReference type="PANTHER" id="PTHR37813">
    <property type="entry name" value="FELS-2 PROPHAGE PROTEIN"/>
    <property type="match status" value="1"/>
</dbReference>
<dbReference type="OrthoDB" id="8019720at2"/>
<keyword evidence="1" id="KW-1188">Viral release from host cell</keyword>
<organism evidence="5 6">
    <name type="scientific">Thermodesulforhabdus norvegica</name>
    <dbReference type="NCBI Taxonomy" id="39841"/>
    <lineage>
        <taxon>Bacteria</taxon>
        <taxon>Pseudomonadati</taxon>
        <taxon>Thermodesulfobacteriota</taxon>
        <taxon>Syntrophobacteria</taxon>
        <taxon>Syntrophobacterales</taxon>
        <taxon>Thermodesulforhabdaceae</taxon>
        <taxon>Thermodesulforhabdus</taxon>
    </lineage>
</organism>
<keyword evidence="2" id="KW-0175">Coiled coil</keyword>